<accession>A0AAD9PN19</accession>
<evidence type="ECO:0000313" key="2">
    <source>
        <dbReference type="Proteomes" id="UP001214638"/>
    </source>
</evidence>
<name>A0AAD9PN19_9APIC</name>
<organism evidence="1 2">
    <name type="scientific">Babesia duncani</name>
    <dbReference type="NCBI Taxonomy" id="323732"/>
    <lineage>
        <taxon>Eukaryota</taxon>
        <taxon>Sar</taxon>
        <taxon>Alveolata</taxon>
        <taxon>Apicomplexa</taxon>
        <taxon>Aconoidasida</taxon>
        <taxon>Piroplasmida</taxon>
        <taxon>Babesiidae</taxon>
        <taxon>Babesia</taxon>
    </lineage>
</organism>
<comment type="caution">
    <text evidence="1">The sequence shown here is derived from an EMBL/GenBank/DDBJ whole genome shotgun (WGS) entry which is preliminary data.</text>
</comment>
<sequence>MAECKSGLGDLFERLGGELEILIRDGYAPFLETNGHGDNCFNVLNLSILIVMSKLEKPQGRHFVKFCKLQFKNLKYI</sequence>
<evidence type="ECO:0000313" key="1">
    <source>
        <dbReference type="EMBL" id="KAK2197417.1"/>
    </source>
</evidence>
<dbReference type="Proteomes" id="UP001214638">
    <property type="component" value="Unassembled WGS sequence"/>
</dbReference>
<dbReference type="AlphaFoldDB" id="A0AAD9PN19"/>
<dbReference type="RefSeq" id="XP_067804259.1">
    <property type="nucleotide sequence ID" value="XM_067945468.1"/>
</dbReference>
<proteinExistence type="predicted"/>
<keyword evidence="2" id="KW-1185">Reference proteome</keyword>
<dbReference type="KEGG" id="bdw:94334715"/>
<reference evidence="1" key="1">
    <citation type="journal article" date="2023" name="Nat. Microbiol.">
        <title>Babesia duncani multi-omics identifies virulence factors and drug targets.</title>
        <authorList>
            <person name="Singh P."/>
            <person name="Lonardi S."/>
            <person name="Liang Q."/>
            <person name="Vydyam P."/>
            <person name="Khabirova E."/>
            <person name="Fang T."/>
            <person name="Gihaz S."/>
            <person name="Thekkiniath J."/>
            <person name="Munshi M."/>
            <person name="Abel S."/>
            <person name="Ciampossin L."/>
            <person name="Batugedara G."/>
            <person name="Gupta M."/>
            <person name="Lu X.M."/>
            <person name="Lenz T."/>
            <person name="Chakravarty S."/>
            <person name="Cornillot E."/>
            <person name="Hu Y."/>
            <person name="Ma W."/>
            <person name="Gonzalez L.M."/>
            <person name="Sanchez S."/>
            <person name="Estrada K."/>
            <person name="Sanchez-Flores A."/>
            <person name="Montero E."/>
            <person name="Harb O.S."/>
            <person name="Le Roch K.G."/>
            <person name="Mamoun C.B."/>
        </authorList>
    </citation>
    <scope>NUCLEOTIDE SEQUENCE</scope>
    <source>
        <strain evidence="1">WA1</strain>
    </source>
</reference>
<dbReference type="EMBL" id="JALLKP010000001">
    <property type="protein sequence ID" value="KAK2197417.1"/>
    <property type="molecule type" value="Genomic_DNA"/>
</dbReference>
<dbReference type="GeneID" id="94334715"/>
<gene>
    <name evidence="1" type="ORF">BdWA1_000417</name>
</gene>
<protein>
    <submittedName>
        <fullName evidence="1">Uncharacterized protein</fullName>
    </submittedName>
</protein>